<protein>
    <recommendedName>
        <fullName evidence="2">Alpha-L-rhamnosidase six-hairpin glycosidase domain-containing protein</fullName>
    </recommendedName>
</protein>
<dbReference type="InterPro" id="IPR012341">
    <property type="entry name" value="6hp_glycosidase-like_sf"/>
</dbReference>
<evidence type="ECO:0000313" key="3">
    <source>
        <dbReference type="EMBL" id="SDH21252.1"/>
    </source>
</evidence>
<sequence>MFIKRVYIKLIFILAMLEPLTGSAKSTHKIITDEPKTITISTPKLSMVLNYNNKASVTSLVINGKKVISSANGIYTSIKAGGITYSSLHLKSNPMLIKTADSYKIDGISYGDKDLTINESWTFIKKDKSIKWLIERKLSKQVKVDEAAMPVFNFDDINTWNGAYQGYGGLAWFYLFNEPLCTYGVHTRSSSFWNSKNGIGLNITVDAPGKEVAMKYTRTNENKLAYTVTVSNQEMLPHTDSGTNRRRFIRKATDVWSAFNIPAGKSSQSLTFSYFDYNDKYGRGKLAGINGDQVNAVLSTIARIGVIDSLHFGGNSWHTPYGPVCLHEQYIAQLGLGINDPNYLKGYKSCLDFYRDHAIKPDGRVYPRWAYTNEDAMPGEFNKYGFYEAQWGILVDSNPDFVTNVAELYDMTGDKAWVKTHQLSCEKALDWILKRDSNNNGLVEMMTDNQAQKQSSDWIDIIWASYENAFVNANLYHALVKWADIENQLNNHTKAQYYENFAAKLKTSFNKSTSQGGFWDDENKCYIHWRDKDQTIHGRNMVTPVNFMAIAYDICDDDSRKKLILDNIENQMQKENLFFWPLAMTSYAPGEGKDWQWPFPGYENGDLFLSWGAVGVKAYASYNPALAVKYVKNVLDRYSKDGLAFQRYGRLKQDGLGDDILSGNSLSIVGLYQAIYGVNPLYNRFYLDPHITPELEGTALKYNFRDQRLTVNLDNDSYAVSNQRFKVICNKNFGFNATKNQLSYFNGSNPVASLQITTDKPLTISVSQWSNVKMEWQQTATKPSAKALTYLIKQLKPNANYIVSINGKAVQKVKSDDKGDISITHRISGASEKMSIGYGN</sequence>
<evidence type="ECO:0000313" key="4">
    <source>
        <dbReference type="Proteomes" id="UP000199705"/>
    </source>
</evidence>
<dbReference type="Proteomes" id="UP000199705">
    <property type="component" value="Unassembled WGS sequence"/>
</dbReference>
<keyword evidence="4" id="KW-1185">Reference proteome</keyword>
<dbReference type="Gene3D" id="1.50.10.10">
    <property type="match status" value="1"/>
</dbReference>
<dbReference type="RefSeq" id="WP_091168990.1">
    <property type="nucleotide sequence ID" value="NZ_FNCG01000007.1"/>
</dbReference>
<proteinExistence type="predicted"/>
<dbReference type="SUPFAM" id="SSF48208">
    <property type="entry name" value="Six-hairpin glycosidases"/>
    <property type="match status" value="1"/>
</dbReference>
<dbReference type="InterPro" id="IPR035396">
    <property type="entry name" value="Bac_rhamnosid6H"/>
</dbReference>
<dbReference type="STRING" id="551996.SAMN05192573_107224"/>
<feature type="domain" description="Alpha-L-rhamnosidase six-hairpin glycosidase" evidence="2">
    <location>
        <begin position="402"/>
        <end position="571"/>
    </location>
</feature>
<dbReference type="AlphaFoldDB" id="A0A1G8AJQ6"/>
<gene>
    <name evidence="3" type="ORF">SAMN05192573_107224</name>
</gene>
<evidence type="ECO:0000256" key="1">
    <source>
        <dbReference type="SAM" id="SignalP"/>
    </source>
</evidence>
<keyword evidence="1" id="KW-0732">Signal</keyword>
<dbReference type="GO" id="GO:0005975">
    <property type="term" value="P:carbohydrate metabolic process"/>
    <property type="evidence" value="ECO:0007669"/>
    <property type="project" value="InterPro"/>
</dbReference>
<dbReference type="PANTHER" id="PTHR34987:SF4">
    <property type="entry name" value="ALPHA-L-RHAMNOSIDASE C-TERMINAL DOMAIN-CONTAINING PROTEIN"/>
    <property type="match status" value="1"/>
</dbReference>
<dbReference type="PANTHER" id="PTHR34987">
    <property type="entry name" value="C, PUTATIVE (AFU_ORTHOLOGUE AFUA_3G02880)-RELATED"/>
    <property type="match status" value="1"/>
</dbReference>
<accession>A0A1G8AJQ6</accession>
<organism evidence="3 4">
    <name type="scientific">Mucilaginibacter gossypii</name>
    <dbReference type="NCBI Taxonomy" id="551996"/>
    <lineage>
        <taxon>Bacteria</taxon>
        <taxon>Pseudomonadati</taxon>
        <taxon>Bacteroidota</taxon>
        <taxon>Sphingobacteriia</taxon>
        <taxon>Sphingobacteriales</taxon>
        <taxon>Sphingobacteriaceae</taxon>
        <taxon>Mucilaginibacter</taxon>
    </lineage>
</organism>
<dbReference type="EMBL" id="FNCG01000007">
    <property type="protein sequence ID" value="SDH21252.1"/>
    <property type="molecule type" value="Genomic_DNA"/>
</dbReference>
<name>A0A1G8AJQ6_9SPHI</name>
<evidence type="ECO:0000259" key="2">
    <source>
        <dbReference type="Pfam" id="PF17389"/>
    </source>
</evidence>
<dbReference type="InterPro" id="IPR008928">
    <property type="entry name" value="6-hairpin_glycosidase_sf"/>
</dbReference>
<reference evidence="4" key="1">
    <citation type="submission" date="2016-10" db="EMBL/GenBank/DDBJ databases">
        <authorList>
            <person name="Varghese N."/>
            <person name="Submissions S."/>
        </authorList>
    </citation>
    <scope>NUCLEOTIDE SEQUENCE [LARGE SCALE GENOMIC DNA]</scope>
    <source>
        <strain evidence="4">Gh-67</strain>
    </source>
</reference>
<feature type="chain" id="PRO_5011775666" description="Alpha-L-rhamnosidase six-hairpin glycosidase domain-containing protein" evidence="1">
    <location>
        <begin position="25"/>
        <end position="840"/>
    </location>
</feature>
<feature type="signal peptide" evidence="1">
    <location>
        <begin position="1"/>
        <end position="24"/>
    </location>
</feature>
<dbReference type="Pfam" id="PF17389">
    <property type="entry name" value="Bac_rhamnosid6H"/>
    <property type="match status" value="1"/>
</dbReference>